<feature type="transmembrane region" description="Helical" evidence="1">
    <location>
        <begin position="23"/>
        <end position="48"/>
    </location>
</feature>
<gene>
    <name evidence="2" type="ORF">KMW28_24970</name>
</gene>
<dbReference type="AlphaFoldDB" id="A0AAX1NAW1"/>
<dbReference type="PANTHER" id="PTHR34980">
    <property type="entry name" value="INNER MEMBRANE PROTEIN-RELATED-RELATED"/>
    <property type="match status" value="1"/>
</dbReference>
<dbReference type="InterPro" id="IPR008523">
    <property type="entry name" value="DUF805"/>
</dbReference>
<organism evidence="2 3">
    <name type="scientific">Flammeovirga yaeyamensis</name>
    <dbReference type="NCBI Taxonomy" id="367791"/>
    <lineage>
        <taxon>Bacteria</taxon>
        <taxon>Pseudomonadati</taxon>
        <taxon>Bacteroidota</taxon>
        <taxon>Cytophagia</taxon>
        <taxon>Cytophagales</taxon>
        <taxon>Flammeovirgaceae</taxon>
        <taxon>Flammeovirga</taxon>
    </lineage>
</organism>
<dbReference type="PANTHER" id="PTHR34980:SF2">
    <property type="entry name" value="INNER MEMBRANE PROTEIN YHAH-RELATED"/>
    <property type="match status" value="1"/>
</dbReference>
<evidence type="ECO:0000313" key="2">
    <source>
        <dbReference type="EMBL" id="QWG04146.1"/>
    </source>
</evidence>
<feature type="transmembrane region" description="Helical" evidence="1">
    <location>
        <begin position="84"/>
        <end position="102"/>
    </location>
</feature>
<dbReference type="RefSeq" id="WP_169663637.1">
    <property type="nucleotide sequence ID" value="NZ_CP076133.1"/>
</dbReference>
<dbReference type="GO" id="GO:0005886">
    <property type="term" value="C:plasma membrane"/>
    <property type="evidence" value="ECO:0007669"/>
    <property type="project" value="TreeGrafter"/>
</dbReference>
<dbReference type="Pfam" id="PF05656">
    <property type="entry name" value="DUF805"/>
    <property type="match status" value="1"/>
</dbReference>
<protein>
    <submittedName>
        <fullName evidence="2">DUF805 domain-containing protein</fullName>
    </submittedName>
</protein>
<evidence type="ECO:0000256" key="1">
    <source>
        <dbReference type="SAM" id="Phobius"/>
    </source>
</evidence>
<name>A0AAX1NAW1_9BACT</name>
<dbReference type="EMBL" id="CP076133">
    <property type="protein sequence ID" value="QWG04146.1"/>
    <property type="molecule type" value="Genomic_DNA"/>
</dbReference>
<keyword evidence="1" id="KW-0472">Membrane</keyword>
<dbReference type="Proteomes" id="UP000678679">
    <property type="component" value="Chromosome 2"/>
</dbReference>
<dbReference type="KEGG" id="fya:KMW28_24970"/>
<evidence type="ECO:0000313" key="3">
    <source>
        <dbReference type="Proteomes" id="UP000678679"/>
    </source>
</evidence>
<keyword evidence="1" id="KW-1133">Transmembrane helix</keyword>
<feature type="transmembrane region" description="Helical" evidence="1">
    <location>
        <begin position="54"/>
        <end position="72"/>
    </location>
</feature>
<reference evidence="2 3" key="1">
    <citation type="submission" date="2021-05" db="EMBL/GenBank/DDBJ databases">
        <title>Comparative genomic studies on the polysaccharide-degrading batcterial strains of the Flammeovirga genus.</title>
        <authorList>
            <person name="Zewei F."/>
            <person name="Zheng Z."/>
            <person name="Yu L."/>
            <person name="Ruyue G."/>
            <person name="Yanhong M."/>
            <person name="Yuanyuan C."/>
            <person name="Jingyan G."/>
            <person name="Wenjun H."/>
        </authorList>
    </citation>
    <scope>NUCLEOTIDE SEQUENCE [LARGE SCALE GENOMIC DNA]</scope>
    <source>
        <strain evidence="2 3">NBRC:100898</strain>
    </source>
</reference>
<sequence length="120" mass="14046">MEYFIKAFKNYANFSGRARRSEYWFFLLFHLITIFALFALDAFIMNVLEVGFSPFYLLYFLVSIVPSIALIVRRLHDVGKSGWFYFISFIPLIGPIWLIVLFCTDGEYGNNQYGENPKLA</sequence>
<proteinExistence type="predicted"/>
<keyword evidence="1" id="KW-0812">Transmembrane</keyword>
<accession>A0AAX1NAW1</accession>
<keyword evidence="3" id="KW-1185">Reference proteome</keyword>